<evidence type="ECO:0000256" key="5">
    <source>
        <dbReference type="ARBA" id="ARBA00022679"/>
    </source>
</evidence>
<dbReference type="GO" id="GO:0043811">
    <property type="term" value="F:phosphate:acyl-[acyl carrier protein] acyltransferase activity"/>
    <property type="evidence" value="ECO:0007669"/>
    <property type="project" value="UniProtKB-EC"/>
</dbReference>
<dbReference type="HAMAP" id="MF_00019">
    <property type="entry name" value="PlsX"/>
    <property type="match status" value="1"/>
</dbReference>
<dbReference type="NCBIfam" id="TIGR00182">
    <property type="entry name" value="plsX"/>
    <property type="match status" value="1"/>
</dbReference>
<sequence length="359" mass="38773">MQKIVISLDAMGGINAPTSVIEAAFNVAKLNPRVHFLIFGLEDKVVSILQALSFPEERYDFIATKDVIQDRDKPLHAFKNGKESSMRKAIDAVKDGLAHACLSCGNTGALMVTAKMVLGTLPGVKRPAIAGAFPTYENKLIMLDMGANNECSESVIFQFALMGRCLAKVVLQIGNPSIAILNVGEEETKGRELEQKSYELLKSSGLNFIGYIEGHDIVRGKADVVVTDGFSGNLVLKASEGAINMFMTLLKEISKSSGFITLVGAFLLKRALKKKLTRIDPNVNNGAMFIGLDGIVIKSHGSATTFGVTNAISLAYELANRDINAQIIKEIKNLEERGIGLNFVEKIKQTSAKILGIPT</sequence>
<comment type="subunit">
    <text evidence="10">Homodimer. Probably interacts with PlsY.</text>
</comment>
<dbReference type="InterPro" id="IPR012281">
    <property type="entry name" value="Phospholipid_synth_PlsX-like"/>
</dbReference>
<protein>
    <recommendedName>
        <fullName evidence="9">phosphate acyltransferase</fullName>
        <ecNumber evidence="9">2.3.1.274</ecNumber>
    </recommendedName>
</protein>
<dbReference type="InterPro" id="IPR003664">
    <property type="entry name" value="FA_synthesis"/>
</dbReference>
<keyword evidence="6" id="KW-0443">Lipid metabolism</keyword>
<evidence type="ECO:0000256" key="2">
    <source>
        <dbReference type="ARBA" id="ARBA00004496"/>
    </source>
</evidence>
<dbReference type="Pfam" id="PF02504">
    <property type="entry name" value="FA_synthesis"/>
    <property type="match status" value="1"/>
</dbReference>
<keyword evidence="8" id="KW-1208">Phospholipid metabolism</keyword>
<keyword evidence="4" id="KW-0444">Lipid biosynthesis</keyword>
<dbReference type="SUPFAM" id="SSF53659">
    <property type="entry name" value="Isocitrate/Isopropylmalate dehydrogenase-like"/>
    <property type="match status" value="1"/>
</dbReference>
<keyword evidence="3" id="KW-0963">Cytoplasm</keyword>
<keyword evidence="7" id="KW-0594">Phospholipid biosynthesis</keyword>
<dbReference type="GO" id="GO:0005737">
    <property type="term" value="C:cytoplasm"/>
    <property type="evidence" value="ECO:0007669"/>
    <property type="project" value="UniProtKB-SubCell"/>
</dbReference>
<dbReference type="PIRSF" id="PIRSF002465">
    <property type="entry name" value="Phsphlp_syn_PlsX"/>
    <property type="match status" value="1"/>
</dbReference>
<evidence type="ECO:0000256" key="1">
    <source>
        <dbReference type="ARBA" id="ARBA00001232"/>
    </source>
</evidence>
<dbReference type="PANTHER" id="PTHR30100:SF1">
    <property type="entry name" value="PHOSPHATE ACYLTRANSFERASE"/>
    <property type="match status" value="1"/>
</dbReference>
<dbReference type="EC" id="2.3.1.274" evidence="9"/>
<organism evidence="11 12">
    <name type="scientific">Hyalomma marginatum</name>
    <dbReference type="NCBI Taxonomy" id="34627"/>
    <lineage>
        <taxon>Eukaryota</taxon>
        <taxon>Metazoa</taxon>
        <taxon>Ecdysozoa</taxon>
        <taxon>Arthropoda</taxon>
        <taxon>Chelicerata</taxon>
        <taxon>Arachnida</taxon>
        <taxon>Acari</taxon>
        <taxon>Parasitiformes</taxon>
        <taxon>Ixodida</taxon>
        <taxon>Ixodoidea</taxon>
        <taxon>Ixodidae</taxon>
        <taxon>Hyalomminae</taxon>
        <taxon>Hyalomma</taxon>
    </lineage>
</organism>
<evidence type="ECO:0000313" key="12">
    <source>
        <dbReference type="Proteomes" id="UP000837675"/>
    </source>
</evidence>
<dbReference type="GO" id="GO:0006633">
    <property type="term" value="P:fatty acid biosynthetic process"/>
    <property type="evidence" value="ECO:0007669"/>
    <property type="project" value="InterPro"/>
</dbReference>
<comment type="catalytic activity">
    <reaction evidence="1">
        <text>a fatty acyl-[ACP] + phosphate = an acyl phosphate + holo-[ACP]</text>
        <dbReference type="Rhea" id="RHEA:42292"/>
        <dbReference type="Rhea" id="RHEA-COMP:9685"/>
        <dbReference type="Rhea" id="RHEA-COMP:14125"/>
        <dbReference type="ChEBI" id="CHEBI:43474"/>
        <dbReference type="ChEBI" id="CHEBI:59918"/>
        <dbReference type="ChEBI" id="CHEBI:64479"/>
        <dbReference type="ChEBI" id="CHEBI:138651"/>
        <dbReference type="EC" id="2.3.1.274"/>
    </reaction>
</comment>
<comment type="caution">
    <text evidence="11">The sequence shown here is derived from an EMBL/GenBank/DDBJ whole genome shotgun (WGS) entry which is preliminary data.</text>
</comment>
<comment type="subcellular location">
    <subcellularLocation>
        <location evidence="2">Cytoplasm</location>
    </subcellularLocation>
</comment>
<dbReference type="PANTHER" id="PTHR30100">
    <property type="entry name" value="FATTY ACID/PHOSPHOLIPID SYNTHESIS PROTEIN PLSX"/>
    <property type="match status" value="1"/>
</dbReference>
<dbReference type="Proteomes" id="UP000837675">
    <property type="component" value="Unassembled WGS sequence"/>
</dbReference>
<evidence type="ECO:0000256" key="7">
    <source>
        <dbReference type="ARBA" id="ARBA00023209"/>
    </source>
</evidence>
<evidence type="ECO:0000256" key="8">
    <source>
        <dbReference type="ARBA" id="ARBA00023264"/>
    </source>
</evidence>
<keyword evidence="11" id="KW-0012">Acyltransferase</keyword>
<gene>
    <name evidence="11" type="ORF">MHYMCMPASI_00931</name>
</gene>
<keyword evidence="5" id="KW-0808">Transferase</keyword>
<proteinExistence type="inferred from homology"/>
<evidence type="ECO:0000256" key="10">
    <source>
        <dbReference type="ARBA" id="ARBA00046608"/>
    </source>
</evidence>
<accession>A0A8S4C479</accession>
<evidence type="ECO:0000256" key="4">
    <source>
        <dbReference type="ARBA" id="ARBA00022516"/>
    </source>
</evidence>
<dbReference type="AlphaFoldDB" id="A0A8S4C479"/>
<dbReference type="GO" id="GO:0008654">
    <property type="term" value="P:phospholipid biosynthetic process"/>
    <property type="evidence" value="ECO:0007669"/>
    <property type="project" value="UniProtKB-KW"/>
</dbReference>
<dbReference type="EMBL" id="CAJVAF010000323">
    <property type="protein sequence ID" value="CAG7597356.1"/>
    <property type="molecule type" value="Genomic_DNA"/>
</dbReference>
<evidence type="ECO:0000256" key="9">
    <source>
        <dbReference type="ARBA" id="ARBA00024069"/>
    </source>
</evidence>
<evidence type="ECO:0000256" key="3">
    <source>
        <dbReference type="ARBA" id="ARBA00022490"/>
    </source>
</evidence>
<keyword evidence="12" id="KW-1185">Reference proteome</keyword>
<evidence type="ECO:0000256" key="6">
    <source>
        <dbReference type="ARBA" id="ARBA00023098"/>
    </source>
</evidence>
<dbReference type="Gene3D" id="3.40.718.10">
    <property type="entry name" value="Isopropylmalate Dehydrogenase"/>
    <property type="match status" value="1"/>
</dbReference>
<reference evidence="11" key="1">
    <citation type="submission" date="2021-06" db="EMBL/GenBank/DDBJ databases">
        <authorList>
            <person name="Nardi T."/>
            <person name="Nardi T."/>
        </authorList>
    </citation>
    <scope>NUCLEOTIDE SEQUENCE</scope>
</reference>
<name>A0A8S4C479_9ACAR</name>
<evidence type="ECO:0000313" key="11">
    <source>
        <dbReference type="EMBL" id="CAG7597356.1"/>
    </source>
</evidence>